<evidence type="ECO:0000256" key="1">
    <source>
        <dbReference type="ARBA" id="ARBA00010361"/>
    </source>
</evidence>
<comment type="function">
    <text evidence="4">Part of the endoplasmic reticulum membrane protein complex (EMC) that enables the energy-independent insertion into endoplasmic reticulum membranes of newly synthesized membrane proteins.</text>
</comment>
<dbReference type="AlphaFoldDB" id="T1L4V2"/>
<feature type="region of interest" description="Disordered" evidence="5">
    <location>
        <begin position="1"/>
        <end position="32"/>
    </location>
</feature>
<comment type="subcellular location">
    <subcellularLocation>
        <location evidence="4">Endoplasmic reticulum membrane</location>
        <topology evidence="4">Peripheral membrane protein</topology>
        <orientation evidence="4">Cytoplasmic side</orientation>
    </subcellularLocation>
</comment>
<dbReference type="Proteomes" id="UP000015104">
    <property type="component" value="Unassembled WGS sequence"/>
</dbReference>
<keyword evidence="8" id="KW-1185">Reference proteome</keyword>
<feature type="domain" description="EMC2 TPR-like" evidence="6">
    <location>
        <begin position="119"/>
        <end position="229"/>
    </location>
</feature>
<dbReference type="Pfam" id="PF22890">
    <property type="entry name" value="TPR_EMC2"/>
    <property type="match status" value="1"/>
</dbReference>
<keyword evidence="2" id="KW-0677">Repeat</keyword>
<evidence type="ECO:0000256" key="3">
    <source>
        <dbReference type="ARBA" id="ARBA00022803"/>
    </source>
</evidence>
<dbReference type="InterPro" id="IPR011990">
    <property type="entry name" value="TPR-like_helical_dom_sf"/>
</dbReference>
<accession>T1L4V2</accession>
<evidence type="ECO:0000256" key="5">
    <source>
        <dbReference type="SAM" id="MobiDB-lite"/>
    </source>
</evidence>
<evidence type="ECO:0000313" key="7">
    <source>
        <dbReference type="EnsemblMetazoa" id="tetur41g00230.1"/>
    </source>
</evidence>
<comment type="similarity">
    <text evidence="1 4">Belongs to the EMC2 family.</text>
</comment>
<protein>
    <recommendedName>
        <fullName evidence="4">ER membrane protein complex subunit 2</fullName>
    </recommendedName>
</protein>
<dbReference type="STRING" id="32264.T1L4V2"/>
<dbReference type="Gene3D" id="1.25.40.10">
    <property type="entry name" value="Tetratricopeptide repeat domain"/>
    <property type="match status" value="1"/>
</dbReference>
<organism evidence="7 8">
    <name type="scientific">Tetranychus urticae</name>
    <name type="common">Two-spotted spider mite</name>
    <dbReference type="NCBI Taxonomy" id="32264"/>
    <lineage>
        <taxon>Eukaryota</taxon>
        <taxon>Metazoa</taxon>
        <taxon>Ecdysozoa</taxon>
        <taxon>Arthropoda</taxon>
        <taxon>Chelicerata</taxon>
        <taxon>Arachnida</taxon>
        <taxon>Acari</taxon>
        <taxon>Acariformes</taxon>
        <taxon>Trombidiformes</taxon>
        <taxon>Prostigmata</taxon>
        <taxon>Eleutherengona</taxon>
        <taxon>Raphignathae</taxon>
        <taxon>Tetranychoidea</taxon>
        <taxon>Tetranychidae</taxon>
        <taxon>Tetranychus</taxon>
    </lineage>
</organism>
<dbReference type="EnsemblMetazoa" id="tetur41g00230.1">
    <property type="protein sequence ID" value="tetur41g00230.1"/>
    <property type="gene ID" value="tetur41g00230"/>
</dbReference>
<dbReference type="OMA" id="MSDQEGW"/>
<dbReference type="GO" id="GO:0072546">
    <property type="term" value="C:EMC complex"/>
    <property type="evidence" value="ECO:0007669"/>
    <property type="project" value="UniProtKB-UniRule"/>
</dbReference>
<gene>
    <name evidence="7" type="primary">107370318</name>
</gene>
<comment type="subunit">
    <text evidence="4">Component of the ER membrane protein complex (EMC).</text>
</comment>
<keyword evidence="4" id="KW-0256">Endoplasmic reticulum</keyword>
<dbReference type="SUPFAM" id="SSF48452">
    <property type="entry name" value="TPR-like"/>
    <property type="match status" value="1"/>
</dbReference>
<keyword evidence="3" id="KW-0802">TPR repeat</keyword>
<dbReference type="PANTHER" id="PTHR12760">
    <property type="entry name" value="TETRATRICOPEPTIDE REPEAT PROTEIN"/>
    <property type="match status" value="1"/>
</dbReference>
<evidence type="ECO:0000256" key="2">
    <source>
        <dbReference type="ARBA" id="ARBA00022737"/>
    </source>
</evidence>
<dbReference type="EMBL" id="CAEY01001178">
    <property type="status" value="NOT_ANNOTATED_CDS"/>
    <property type="molecule type" value="Genomic_DNA"/>
</dbReference>
<dbReference type="InterPro" id="IPR039856">
    <property type="entry name" value="EMC2-like"/>
</dbReference>
<reference evidence="8" key="1">
    <citation type="submission" date="2011-08" db="EMBL/GenBank/DDBJ databases">
        <authorList>
            <person name="Rombauts S."/>
        </authorList>
    </citation>
    <scope>NUCLEOTIDE SEQUENCE</scope>
    <source>
        <strain evidence="8">London</strain>
    </source>
</reference>
<keyword evidence="4" id="KW-0472">Membrane</keyword>
<name>T1L4V2_TETUR</name>
<dbReference type="HOGENOM" id="CLU_052388_1_0_1"/>
<evidence type="ECO:0000256" key="4">
    <source>
        <dbReference type="RuleBase" id="RU367091"/>
    </source>
</evidence>
<reference evidence="7" key="2">
    <citation type="submission" date="2015-06" db="UniProtKB">
        <authorList>
            <consortium name="EnsemblMetazoa"/>
        </authorList>
    </citation>
    <scope>IDENTIFICATION</scope>
</reference>
<feature type="compositionally biased region" description="Low complexity" evidence="5">
    <location>
        <begin position="1"/>
        <end position="26"/>
    </location>
</feature>
<sequence>MPTEISQSETDPSSSSSSLRQQRQHQPAGRRIGFDEAREILQKWREENARCPEKVRDLWIHCLSKCKSLGDERWLIVEQVAMAGMDLHDTSLIKECLSILESKFPKSSRVRRLKVMANVEMRERYEEALKTYDAMIKKDEANSILYKRKIAILIAQKRTPEIIKELSEYLKKFMNDTEAWLELCDVYIQDQAYSKAAFCMEELIITNPHNHLYHQRFAEIQYTIGTTESLELARSYFAQAVKLNPSNLRALYGLQLTAYTLSNQPRTVSQKKKENAKISAWATTQITKLYQESNEKSLPVVESMMANLQL</sequence>
<evidence type="ECO:0000259" key="6">
    <source>
        <dbReference type="Pfam" id="PF22890"/>
    </source>
</evidence>
<dbReference type="InterPro" id="IPR055217">
    <property type="entry name" value="TPR_EMC2"/>
</dbReference>
<dbReference type="KEGG" id="tut:107370318"/>
<dbReference type="OrthoDB" id="124397at2759"/>
<dbReference type="eggNOG" id="KOG3060">
    <property type="taxonomic scope" value="Eukaryota"/>
</dbReference>
<evidence type="ECO:0000313" key="8">
    <source>
        <dbReference type="Proteomes" id="UP000015104"/>
    </source>
</evidence>
<proteinExistence type="inferred from homology"/>